<gene>
    <name evidence="1" type="ORF">HMPREF0077_0377</name>
</gene>
<reference evidence="1 2" key="1">
    <citation type="submission" date="2009-01" db="EMBL/GenBank/DDBJ databases">
        <authorList>
            <person name="Qin X."/>
            <person name="Bachman B."/>
            <person name="Battles P."/>
            <person name="Bell A."/>
            <person name="Bess C."/>
            <person name="Bickham C."/>
            <person name="Chaboub L."/>
            <person name="Chen D."/>
            <person name="Coyle M."/>
            <person name="Deiros D.R."/>
            <person name="Dinh H."/>
            <person name="Forbes L."/>
            <person name="Fowler G."/>
            <person name="Francisco L."/>
            <person name="Fu Q."/>
            <person name="Gubbala S."/>
            <person name="Hale W."/>
            <person name="Han Y."/>
            <person name="Hemphill L."/>
            <person name="Highlander S.K."/>
            <person name="Hirani K."/>
            <person name="Hogues M."/>
            <person name="Jackson L."/>
            <person name="Jakkamsetti A."/>
            <person name="Javaid M."/>
            <person name="Jiang H."/>
            <person name="Korchina V."/>
            <person name="Kovar C."/>
            <person name="Lara F."/>
            <person name="Lee S."/>
            <person name="Mata R."/>
            <person name="Mathew T."/>
            <person name="Moen C."/>
            <person name="Morales K."/>
            <person name="Munidasa M."/>
            <person name="Nazareth L."/>
            <person name="Ngo R."/>
            <person name="Nguyen L."/>
            <person name="Okwuonu G."/>
            <person name="Ongeri F."/>
            <person name="Patil S."/>
            <person name="Petrosino J."/>
            <person name="Pham C."/>
            <person name="Pham P."/>
            <person name="Pu L.-L."/>
            <person name="Puazo M."/>
            <person name="Raj R."/>
            <person name="Reid J."/>
            <person name="Rouhana J."/>
            <person name="Saada N."/>
            <person name="Shang Y."/>
            <person name="Simmons D."/>
            <person name="Thornton R."/>
            <person name="Warren J."/>
            <person name="Weissenberger G."/>
            <person name="Zhang J."/>
            <person name="Zhang L."/>
            <person name="Zhou C."/>
            <person name="Zhu D."/>
            <person name="Muzny D."/>
            <person name="Worley K."/>
            <person name="Gibbs R."/>
        </authorList>
    </citation>
    <scope>NUCLEOTIDE SEQUENCE [LARGE SCALE GENOMIC DNA]</scope>
    <source>
        <strain evidence="1 2">ATCC 35098</strain>
    </source>
</reference>
<proteinExistence type="predicted"/>
<dbReference type="RefSeq" id="WP_004836073.1">
    <property type="nucleotide sequence ID" value="NZ_GG666295.1"/>
</dbReference>
<organism evidence="1 2">
    <name type="scientific">Anaerococcus tetradius ATCC 35098</name>
    <dbReference type="NCBI Taxonomy" id="525255"/>
    <lineage>
        <taxon>Bacteria</taxon>
        <taxon>Bacillati</taxon>
        <taxon>Bacillota</taxon>
        <taxon>Tissierellia</taxon>
        <taxon>Tissierellales</taxon>
        <taxon>Peptoniphilaceae</taxon>
        <taxon>Anaerococcus</taxon>
    </lineage>
</organism>
<dbReference type="AlphaFoldDB" id="C2CFW7"/>
<dbReference type="EMBL" id="ACGC01000014">
    <property type="protein sequence ID" value="EEI83495.1"/>
    <property type="molecule type" value="Genomic_DNA"/>
</dbReference>
<evidence type="ECO:0000313" key="1">
    <source>
        <dbReference type="EMBL" id="EEI83495.1"/>
    </source>
</evidence>
<protein>
    <submittedName>
        <fullName evidence="1">Bacteriophage Gp15 protein</fullName>
    </submittedName>
</protein>
<name>C2CFW7_9FIRM</name>
<accession>C2CFW7</accession>
<dbReference type="InterPro" id="IPR009660">
    <property type="entry name" value="Phage_A500_Gp15"/>
</dbReference>
<evidence type="ECO:0000313" key="2">
    <source>
        <dbReference type="Proteomes" id="UP000003744"/>
    </source>
</evidence>
<dbReference type="Pfam" id="PF06854">
    <property type="entry name" value="Phage_Gp15"/>
    <property type="match status" value="1"/>
</dbReference>
<comment type="caution">
    <text evidence="1">The sequence shown here is derived from an EMBL/GenBank/DDBJ whole genome shotgun (WGS) entry which is preliminary data.</text>
</comment>
<sequence>MNNLIKGLPKTITVNGKEIAINTDFRIWIRYEEIMLDEDKEAEKQIMEVLDTCLVDEFTMTRLDDLEKLFDELMCFYGLGEKIKNEKKAEEDEEKDSDFSEKNKIYSYEYDWSYIYSAFMECYNINLFTVNLHWWEFKALFNSLNDKCLFSKIMSFRSMKITSKMSKEEKKYYREMKKIYALPDERTEEEKEKAFARSMMASMQI</sequence>
<dbReference type="eggNOG" id="ENOG5032UD1">
    <property type="taxonomic scope" value="Bacteria"/>
</dbReference>
<dbReference type="Proteomes" id="UP000003744">
    <property type="component" value="Unassembled WGS sequence"/>
</dbReference>
<dbReference type="HOGENOM" id="CLU_108800_1_0_9"/>